<gene>
    <name evidence="1" type="ORF">S01H1_23016</name>
</gene>
<name>X0TL03_9ZZZZ</name>
<accession>X0TL03</accession>
<reference evidence="1" key="1">
    <citation type="journal article" date="2014" name="Front. Microbiol.">
        <title>High frequency of phylogenetically diverse reductive dehalogenase-homologous genes in deep subseafloor sedimentary metagenomes.</title>
        <authorList>
            <person name="Kawai M."/>
            <person name="Futagami T."/>
            <person name="Toyoda A."/>
            <person name="Takaki Y."/>
            <person name="Nishi S."/>
            <person name="Hori S."/>
            <person name="Arai W."/>
            <person name="Tsubouchi T."/>
            <person name="Morono Y."/>
            <person name="Uchiyama I."/>
            <person name="Ito T."/>
            <person name="Fujiyama A."/>
            <person name="Inagaki F."/>
            <person name="Takami H."/>
        </authorList>
    </citation>
    <scope>NUCLEOTIDE SEQUENCE</scope>
    <source>
        <strain evidence="1">Expedition CK06-06</strain>
    </source>
</reference>
<proteinExistence type="predicted"/>
<organism evidence="1">
    <name type="scientific">marine sediment metagenome</name>
    <dbReference type="NCBI Taxonomy" id="412755"/>
    <lineage>
        <taxon>unclassified sequences</taxon>
        <taxon>metagenomes</taxon>
        <taxon>ecological metagenomes</taxon>
    </lineage>
</organism>
<protein>
    <submittedName>
        <fullName evidence="1">Uncharacterized protein</fullName>
    </submittedName>
</protein>
<sequence>MTEDERMLAAVDFGFGYQSPDFGGTVGLSPYHEDVMLATPTIYLDGKEMSGSGKLNSEMGFEEI</sequence>
<comment type="caution">
    <text evidence="1">The sequence shown here is derived from an EMBL/GenBank/DDBJ whole genome shotgun (WGS) entry which is preliminary data.</text>
</comment>
<evidence type="ECO:0000313" key="1">
    <source>
        <dbReference type="EMBL" id="GAF93914.1"/>
    </source>
</evidence>
<dbReference type="EMBL" id="BARS01013151">
    <property type="protein sequence ID" value="GAF93914.1"/>
    <property type="molecule type" value="Genomic_DNA"/>
</dbReference>
<dbReference type="AlphaFoldDB" id="X0TL03"/>